<dbReference type="AlphaFoldDB" id="A0A518I6M9"/>
<sequence>MSRTGEFWGWPWYKKLLSILLSPFVLLIGLFVLPLLMLVSLFVVCSNFTGEHLFYLSMWNDGRTLSRRKLRRRFDAGETGTLILESPTMGWGFTHAWWTPDDLKTLSPVIKQEDDVYWEQVLDLMEEDQPHPWDEWCWQEYVSPHQGKAFLLKVWNGKKYANWLKRHFPSVTIVETASAIARQHEFEAQQETR</sequence>
<dbReference type="Proteomes" id="UP000318313">
    <property type="component" value="Chromosome"/>
</dbReference>
<feature type="transmembrane region" description="Helical" evidence="1">
    <location>
        <begin position="20"/>
        <end position="44"/>
    </location>
</feature>
<evidence type="ECO:0000313" key="3">
    <source>
        <dbReference type="Proteomes" id="UP000318313"/>
    </source>
</evidence>
<keyword evidence="1" id="KW-0472">Membrane</keyword>
<dbReference type="KEGG" id="gfm:Enr17x_07460"/>
<dbReference type="RefSeq" id="WP_145305921.1">
    <property type="nucleotide sequence ID" value="NZ_CP037452.1"/>
</dbReference>
<accession>A0A518I6M9</accession>
<gene>
    <name evidence="2" type="ORF">Enr17x_07460</name>
</gene>
<evidence type="ECO:0000256" key="1">
    <source>
        <dbReference type="SAM" id="Phobius"/>
    </source>
</evidence>
<evidence type="ECO:0000313" key="2">
    <source>
        <dbReference type="EMBL" id="QDV48733.1"/>
    </source>
</evidence>
<keyword evidence="1" id="KW-0812">Transmembrane</keyword>
<protein>
    <submittedName>
        <fullName evidence="2">Uncharacterized protein</fullName>
    </submittedName>
</protein>
<organism evidence="2 3">
    <name type="scientific">Gimesia fumaroli</name>
    <dbReference type="NCBI Taxonomy" id="2527976"/>
    <lineage>
        <taxon>Bacteria</taxon>
        <taxon>Pseudomonadati</taxon>
        <taxon>Planctomycetota</taxon>
        <taxon>Planctomycetia</taxon>
        <taxon>Planctomycetales</taxon>
        <taxon>Planctomycetaceae</taxon>
        <taxon>Gimesia</taxon>
    </lineage>
</organism>
<proteinExistence type="predicted"/>
<name>A0A518I6M9_9PLAN</name>
<dbReference type="OrthoDB" id="9927227at2"/>
<reference evidence="2 3" key="1">
    <citation type="submission" date="2019-03" db="EMBL/GenBank/DDBJ databases">
        <title>Deep-cultivation of Planctomycetes and their phenomic and genomic characterization uncovers novel biology.</title>
        <authorList>
            <person name="Wiegand S."/>
            <person name="Jogler M."/>
            <person name="Boedeker C."/>
            <person name="Pinto D."/>
            <person name="Vollmers J."/>
            <person name="Rivas-Marin E."/>
            <person name="Kohn T."/>
            <person name="Peeters S.H."/>
            <person name="Heuer A."/>
            <person name="Rast P."/>
            <person name="Oberbeckmann S."/>
            <person name="Bunk B."/>
            <person name="Jeske O."/>
            <person name="Meyerdierks A."/>
            <person name="Storesund J.E."/>
            <person name="Kallscheuer N."/>
            <person name="Luecker S."/>
            <person name="Lage O.M."/>
            <person name="Pohl T."/>
            <person name="Merkel B.J."/>
            <person name="Hornburger P."/>
            <person name="Mueller R.-W."/>
            <person name="Bruemmer F."/>
            <person name="Labrenz M."/>
            <person name="Spormann A.M."/>
            <person name="Op den Camp H."/>
            <person name="Overmann J."/>
            <person name="Amann R."/>
            <person name="Jetten M.S.M."/>
            <person name="Mascher T."/>
            <person name="Medema M.H."/>
            <person name="Devos D.P."/>
            <person name="Kaster A.-K."/>
            <person name="Ovreas L."/>
            <person name="Rohde M."/>
            <person name="Galperin M.Y."/>
            <person name="Jogler C."/>
        </authorList>
    </citation>
    <scope>NUCLEOTIDE SEQUENCE [LARGE SCALE GENOMIC DNA]</scope>
    <source>
        <strain evidence="2 3">Enr17</strain>
    </source>
</reference>
<keyword evidence="3" id="KW-1185">Reference proteome</keyword>
<keyword evidence="1" id="KW-1133">Transmembrane helix</keyword>
<dbReference type="EMBL" id="CP037452">
    <property type="protein sequence ID" value="QDV48733.1"/>
    <property type="molecule type" value="Genomic_DNA"/>
</dbReference>